<name>A0A6I4VR45_9BACL</name>
<evidence type="ECO:0000256" key="4">
    <source>
        <dbReference type="ARBA" id="ARBA00023136"/>
    </source>
</evidence>
<reference evidence="8 9" key="1">
    <citation type="submission" date="2019-12" db="EMBL/GenBank/DDBJ databases">
        <title>Whole-genome analyses of novel actinobacteria.</title>
        <authorList>
            <person name="Sahin N."/>
            <person name="Saygin H."/>
        </authorList>
    </citation>
    <scope>NUCLEOTIDE SEQUENCE [LARGE SCALE GENOMIC DNA]</scope>
    <source>
        <strain evidence="8 9">KC615</strain>
    </source>
</reference>
<protein>
    <recommendedName>
        <fullName evidence="5">NADH-quinone oxidoreductase subunit N</fullName>
        <ecNumber evidence="5">7.1.1.-</ecNumber>
    </recommendedName>
    <alternativeName>
        <fullName evidence="5">NADH dehydrogenase I subunit N</fullName>
    </alternativeName>
    <alternativeName>
        <fullName evidence="5">NDH-1 subunit N</fullName>
    </alternativeName>
</protein>
<dbReference type="AlphaFoldDB" id="A0A6I4VR45"/>
<keyword evidence="5" id="KW-1003">Cell membrane</keyword>
<keyword evidence="3 5" id="KW-1133">Transmembrane helix</keyword>
<feature type="transmembrane region" description="Helical" evidence="5">
    <location>
        <begin position="269"/>
        <end position="291"/>
    </location>
</feature>
<evidence type="ECO:0000256" key="6">
    <source>
        <dbReference type="RuleBase" id="RU000320"/>
    </source>
</evidence>
<feature type="transmembrane region" description="Helical" evidence="5">
    <location>
        <begin position="102"/>
        <end position="119"/>
    </location>
</feature>
<comment type="catalytic activity">
    <reaction evidence="5">
        <text>a quinone + NADH + 5 H(+)(in) = a quinol + NAD(+) + 4 H(+)(out)</text>
        <dbReference type="Rhea" id="RHEA:57888"/>
        <dbReference type="ChEBI" id="CHEBI:15378"/>
        <dbReference type="ChEBI" id="CHEBI:24646"/>
        <dbReference type="ChEBI" id="CHEBI:57540"/>
        <dbReference type="ChEBI" id="CHEBI:57945"/>
        <dbReference type="ChEBI" id="CHEBI:132124"/>
    </reaction>
</comment>
<dbReference type="GO" id="GO:0042773">
    <property type="term" value="P:ATP synthesis coupled electron transport"/>
    <property type="evidence" value="ECO:0007669"/>
    <property type="project" value="InterPro"/>
</dbReference>
<dbReference type="InterPro" id="IPR010096">
    <property type="entry name" value="NADH-Q_OxRdtase_suN/2"/>
</dbReference>
<dbReference type="GO" id="GO:0005886">
    <property type="term" value="C:plasma membrane"/>
    <property type="evidence" value="ECO:0007669"/>
    <property type="project" value="UniProtKB-SubCell"/>
</dbReference>
<keyword evidence="9" id="KW-1185">Reference proteome</keyword>
<dbReference type="Pfam" id="PF00361">
    <property type="entry name" value="Proton_antipo_M"/>
    <property type="match status" value="1"/>
</dbReference>
<dbReference type="EMBL" id="WUUL01000002">
    <property type="protein sequence ID" value="MXQ52881.1"/>
    <property type="molecule type" value="Genomic_DNA"/>
</dbReference>
<evidence type="ECO:0000313" key="8">
    <source>
        <dbReference type="EMBL" id="MXQ52881.1"/>
    </source>
</evidence>
<evidence type="ECO:0000313" key="9">
    <source>
        <dbReference type="Proteomes" id="UP000430692"/>
    </source>
</evidence>
<comment type="similarity">
    <text evidence="5">Belongs to the complex I subunit 2 family.</text>
</comment>
<feature type="transmembrane region" description="Helical" evidence="5">
    <location>
        <begin position="450"/>
        <end position="473"/>
    </location>
</feature>
<dbReference type="InterPro" id="IPR001750">
    <property type="entry name" value="ND/Mrp_TM"/>
</dbReference>
<feature type="transmembrane region" description="Helical" evidence="5">
    <location>
        <begin position="334"/>
        <end position="354"/>
    </location>
</feature>
<keyword evidence="5" id="KW-0520">NAD</keyword>
<feature type="transmembrane region" description="Helical" evidence="5">
    <location>
        <begin position="156"/>
        <end position="177"/>
    </location>
</feature>
<dbReference type="GO" id="GO:0008137">
    <property type="term" value="F:NADH dehydrogenase (ubiquinone) activity"/>
    <property type="evidence" value="ECO:0007669"/>
    <property type="project" value="InterPro"/>
</dbReference>
<feature type="transmembrane region" description="Helical" evidence="5">
    <location>
        <begin position="409"/>
        <end position="429"/>
    </location>
</feature>
<comment type="caution">
    <text evidence="8">The sequence shown here is derived from an EMBL/GenBank/DDBJ whole genome shotgun (WGS) entry which is preliminary data.</text>
</comment>
<proteinExistence type="inferred from homology"/>
<keyword evidence="2 5" id="KW-0812">Transmembrane</keyword>
<dbReference type="Proteomes" id="UP000430692">
    <property type="component" value="Unassembled WGS sequence"/>
</dbReference>
<dbReference type="HAMAP" id="MF_00445">
    <property type="entry name" value="NDH1_NuoN_1"/>
    <property type="match status" value="1"/>
</dbReference>
<accession>A0A6I4VR45</accession>
<feature type="transmembrane region" description="Helical" evidence="5">
    <location>
        <begin position="75"/>
        <end position="93"/>
    </location>
</feature>
<feature type="transmembrane region" description="Helical" evidence="5">
    <location>
        <begin position="374"/>
        <end position="397"/>
    </location>
</feature>
<organism evidence="8 9">
    <name type="scientific">Shimazuella alba</name>
    <dbReference type="NCBI Taxonomy" id="2690964"/>
    <lineage>
        <taxon>Bacteria</taxon>
        <taxon>Bacillati</taxon>
        <taxon>Bacillota</taxon>
        <taxon>Bacilli</taxon>
        <taxon>Bacillales</taxon>
        <taxon>Thermoactinomycetaceae</taxon>
        <taxon>Shimazuella</taxon>
    </lineage>
</organism>
<dbReference type="GO" id="GO:0050136">
    <property type="term" value="F:NADH dehydrogenase (quinone) (non-electrogenic) activity"/>
    <property type="evidence" value="ECO:0007669"/>
    <property type="project" value="UniProtKB-UniRule"/>
</dbReference>
<comment type="subcellular location">
    <subcellularLocation>
        <location evidence="1 5">Cell membrane</location>
        <topology evidence="1 5">Multi-pass membrane protein</topology>
    </subcellularLocation>
    <subcellularLocation>
        <location evidence="6">Membrane</location>
        <topology evidence="6">Multi-pass membrane protein</topology>
    </subcellularLocation>
</comment>
<feature type="transmembrane region" description="Helical" evidence="5">
    <location>
        <begin position="125"/>
        <end position="144"/>
    </location>
</feature>
<keyword evidence="5" id="KW-1278">Translocase</keyword>
<dbReference type="NCBIfam" id="TIGR01770">
    <property type="entry name" value="NDH_I_N"/>
    <property type="match status" value="1"/>
</dbReference>
<dbReference type="GO" id="GO:0048038">
    <property type="term" value="F:quinone binding"/>
    <property type="evidence" value="ECO:0007669"/>
    <property type="project" value="UniProtKB-KW"/>
</dbReference>
<evidence type="ECO:0000256" key="3">
    <source>
        <dbReference type="ARBA" id="ARBA00022989"/>
    </source>
</evidence>
<feature type="domain" description="NADH:quinone oxidoreductase/Mrp antiporter transmembrane" evidence="7">
    <location>
        <begin position="119"/>
        <end position="424"/>
    </location>
</feature>
<dbReference type="RefSeq" id="WP_160800219.1">
    <property type="nucleotide sequence ID" value="NZ_WUUL01000002.1"/>
</dbReference>
<evidence type="ECO:0000256" key="1">
    <source>
        <dbReference type="ARBA" id="ARBA00004651"/>
    </source>
</evidence>
<feature type="transmembrane region" description="Helical" evidence="5">
    <location>
        <begin position="237"/>
        <end position="257"/>
    </location>
</feature>
<keyword evidence="5" id="KW-0874">Quinone</keyword>
<keyword evidence="5" id="KW-0813">Transport</keyword>
<feature type="transmembrane region" description="Helical" evidence="5">
    <location>
        <begin position="303"/>
        <end position="322"/>
    </location>
</feature>
<feature type="transmembrane region" description="Helical" evidence="5">
    <location>
        <begin position="200"/>
        <end position="225"/>
    </location>
</feature>
<comment type="function">
    <text evidence="5">NDH-1 shuttles electrons from NADH, via FMN and iron-sulfur (Fe-S) centers, to quinones in the respiratory chain. The immediate electron acceptor for the enzyme in this species is believed to be a menaquinone. Couples the redox reaction to proton translocation (for every two electrons transferred, four hydrogen ions are translocated across the cytoplasmic membrane), and thus conserves the redox energy in a proton gradient.</text>
</comment>
<evidence type="ECO:0000256" key="2">
    <source>
        <dbReference type="ARBA" id="ARBA00022692"/>
    </source>
</evidence>
<comment type="subunit">
    <text evidence="5">NDH-1 is composed of 14 different subunits. Subunits NuoA, H, J, K, L, M, N constitute the membrane sector of the complex.</text>
</comment>
<feature type="transmembrane region" description="Helical" evidence="5">
    <location>
        <begin position="12"/>
        <end position="28"/>
    </location>
</feature>
<dbReference type="EC" id="7.1.1.-" evidence="5"/>
<evidence type="ECO:0000259" key="7">
    <source>
        <dbReference type="Pfam" id="PF00361"/>
    </source>
</evidence>
<evidence type="ECO:0000256" key="5">
    <source>
        <dbReference type="HAMAP-Rule" id="MF_00445"/>
    </source>
</evidence>
<keyword evidence="4 5" id="KW-0472">Membrane</keyword>
<sequence length="482" mass="52621">MKQMAMDLSPEWILLVGIALILIGEILLRENSSRFILGLIAGLTVTASGLFVILQGKEVISLFSDSYVSDPLIRSIKLLLIVGTLLVVILSFSEKLAAKGEYYLLLLSALLGAMTLVSAAELVMLFVSLELLSLSAYVLVGMHQERLASSEAAWKYVVYGGASSAFLLYGMSFFYGLTGTTSLTEMSGNLAVAFTNNNEMLLYLGFFLILVGIGFKIAAVPFHMWAPDIYQGAPTTITTFLAVVSKIAGFAFMLRFLGSLFGTQGIQSVLHGVVIPALLVLSILSMIVGNVIALKQFHLKRMLAYSSIGHAGYMIIAIITILLGGESVAYSSLYYYFVAYLLASTGTFAILQVVAQDKSPDRRVLSGLHKRSPLLAFCLSVFLLSLAGIPFTAGFIGKLTILVGAFGNSLFWVAGIMLLTTVISYYYYFRLIRQMYWQEDEKAEKERVSWSAGFVIALTLIGTFLFGIMPQILLQGIGSWFM</sequence>
<dbReference type="PANTHER" id="PTHR22773">
    <property type="entry name" value="NADH DEHYDROGENASE"/>
    <property type="match status" value="1"/>
</dbReference>
<feature type="transmembrane region" description="Helical" evidence="5">
    <location>
        <begin position="35"/>
        <end position="55"/>
    </location>
</feature>
<gene>
    <name evidence="5 8" type="primary">nuoN</name>
    <name evidence="8" type="ORF">GSM42_03860</name>
</gene>